<sequence>MPTELKPFSWERMISAVEAVRERALRATKALREAGVPHGIAGGNAVAAWVARIDEAAVRNTRDVDILVRRADFGRIQLALESVGFHYHQVMGVDCFIDGPNGSPSDAVHLLYAAEKVRPEYILPSADVTEIEPADDYDIVSLPALLTMKLNSYRDKDRMHLRDMLSVGLIDETWLEKLPPLHADRLQQLINDPDG</sequence>
<dbReference type="OrthoDB" id="268376at2"/>
<dbReference type="Proteomes" id="UP000317977">
    <property type="component" value="Unassembled WGS sequence"/>
</dbReference>
<gene>
    <name evidence="1" type="ORF">Poly59_15250</name>
</gene>
<proteinExistence type="predicted"/>
<reference evidence="1 2" key="1">
    <citation type="submission" date="2019-02" db="EMBL/GenBank/DDBJ databases">
        <title>Deep-cultivation of Planctomycetes and their phenomic and genomic characterization uncovers novel biology.</title>
        <authorList>
            <person name="Wiegand S."/>
            <person name="Jogler M."/>
            <person name="Boedeker C."/>
            <person name="Pinto D."/>
            <person name="Vollmers J."/>
            <person name="Rivas-Marin E."/>
            <person name="Kohn T."/>
            <person name="Peeters S.H."/>
            <person name="Heuer A."/>
            <person name="Rast P."/>
            <person name="Oberbeckmann S."/>
            <person name="Bunk B."/>
            <person name="Jeske O."/>
            <person name="Meyerdierks A."/>
            <person name="Storesund J.E."/>
            <person name="Kallscheuer N."/>
            <person name="Luecker S."/>
            <person name="Lage O.M."/>
            <person name="Pohl T."/>
            <person name="Merkel B.J."/>
            <person name="Hornburger P."/>
            <person name="Mueller R.-W."/>
            <person name="Bruemmer F."/>
            <person name="Labrenz M."/>
            <person name="Spormann A.M."/>
            <person name="Op Den Camp H."/>
            <person name="Overmann J."/>
            <person name="Amann R."/>
            <person name="Jetten M.S.M."/>
            <person name="Mascher T."/>
            <person name="Medema M.H."/>
            <person name="Devos D.P."/>
            <person name="Kaster A.-K."/>
            <person name="Ovreas L."/>
            <person name="Rohde M."/>
            <person name="Galperin M.Y."/>
            <person name="Jogler C."/>
        </authorList>
    </citation>
    <scope>NUCLEOTIDE SEQUENCE [LARGE SCALE GENOMIC DNA]</scope>
    <source>
        <strain evidence="1 2">Poly59</strain>
    </source>
</reference>
<dbReference type="InterPro" id="IPR043519">
    <property type="entry name" value="NT_sf"/>
</dbReference>
<keyword evidence="2" id="KW-1185">Reference proteome</keyword>
<organism evidence="1 2">
    <name type="scientific">Rubripirellula reticaptiva</name>
    <dbReference type="NCBI Taxonomy" id="2528013"/>
    <lineage>
        <taxon>Bacteria</taxon>
        <taxon>Pseudomonadati</taxon>
        <taxon>Planctomycetota</taxon>
        <taxon>Planctomycetia</taxon>
        <taxon>Pirellulales</taxon>
        <taxon>Pirellulaceae</taxon>
        <taxon>Rubripirellula</taxon>
    </lineage>
</organism>
<dbReference type="AlphaFoldDB" id="A0A5C6F1K2"/>
<accession>A0A5C6F1K2</accession>
<name>A0A5C6F1K2_9BACT</name>
<evidence type="ECO:0000313" key="2">
    <source>
        <dbReference type="Proteomes" id="UP000317977"/>
    </source>
</evidence>
<dbReference type="RefSeq" id="WP_146533457.1">
    <property type="nucleotide sequence ID" value="NZ_SJPX01000002.1"/>
</dbReference>
<dbReference type="SUPFAM" id="SSF81301">
    <property type="entry name" value="Nucleotidyltransferase"/>
    <property type="match status" value="1"/>
</dbReference>
<comment type="caution">
    <text evidence="1">The sequence shown here is derived from an EMBL/GenBank/DDBJ whole genome shotgun (WGS) entry which is preliminary data.</text>
</comment>
<dbReference type="Gene3D" id="3.30.460.40">
    <property type="match status" value="1"/>
</dbReference>
<evidence type="ECO:0008006" key="3">
    <source>
        <dbReference type="Google" id="ProtNLM"/>
    </source>
</evidence>
<protein>
    <recommendedName>
        <fullName evidence="3">Nucleotidyltransferase family protein</fullName>
    </recommendedName>
</protein>
<dbReference type="EMBL" id="SJPX01000002">
    <property type="protein sequence ID" value="TWU55228.1"/>
    <property type="molecule type" value="Genomic_DNA"/>
</dbReference>
<evidence type="ECO:0000313" key="1">
    <source>
        <dbReference type="EMBL" id="TWU55228.1"/>
    </source>
</evidence>